<protein>
    <submittedName>
        <fullName evidence="1">Uncharacterized protein</fullName>
    </submittedName>
</protein>
<proteinExistence type="predicted"/>
<gene>
    <name evidence="1" type="ORF">LCGC14_0656790</name>
</gene>
<comment type="caution">
    <text evidence="1">The sequence shown here is derived from an EMBL/GenBank/DDBJ whole genome shotgun (WGS) entry which is preliminary data.</text>
</comment>
<accession>A0A0F9REM1</accession>
<evidence type="ECO:0000313" key="1">
    <source>
        <dbReference type="EMBL" id="KKN48057.1"/>
    </source>
</evidence>
<dbReference type="AlphaFoldDB" id="A0A0F9REM1"/>
<reference evidence="1" key="1">
    <citation type="journal article" date="2015" name="Nature">
        <title>Complex archaea that bridge the gap between prokaryotes and eukaryotes.</title>
        <authorList>
            <person name="Spang A."/>
            <person name="Saw J.H."/>
            <person name="Jorgensen S.L."/>
            <person name="Zaremba-Niedzwiedzka K."/>
            <person name="Martijn J."/>
            <person name="Lind A.E."/>
            <person name="van Eijk R."/>
            <person name="Schleper C."/>
            <person name="Guy L."/>
            <person name="Ettema T.J."/>
        </authorList>
    </citation>
    <scope>NUCLEOTIDE SEQUENCE</scope>
</reference>
<organism evidence="1">
    <name type="scientific">marine sediment metagenome</name>
    <dbReference type="NCBI Taxonomy" id="412755"/>
    <lineage>
        <taxon>unclassified sequences</taxon>
        <taxon>metagenomes</taxon>
        <taxon>ecological metagenomes</taxon>
    </lineage>
</organism>
<name>A0A0F9REM1_9ZZZZ</name>
<sequence length="123" mass="13711">MTTLKLTKTRMLEGVWQGIITDAGDVKPELSVTHANTELADVKLVRNESANHWVLSIPVPAAAIADGIQTILVVDRKTERKLGNVVLIGDDVLGVDIRNEMDLLRAELDMLKRAFRRHCVETR</sequence>
<dbReference type="EMBL" id="LAZR01001242">
    <property type="protein sequence ID" value="KKN48057.1"/>
    <property type="molecule type" value="Genomic_DNA"/>
</dbReference>